<sequence>MNLAAEPVPVVLAGVHGHGRSHLDNLRRLSDDGLVRLVGVCDRLPVPDSALEGLGQVQRSTELGDLLARTGASITILVTPIHTHLPLARTALAHGSHLLLEKPTTSTMAEFDELTAAVDASGLACQVGFQSLGSTAVDAVRGLVADGAIGEVRGIGGAGTWIRTSSYYERAAWAGRRRMDGRDVVDGALTNPFAHAVATALAVAGADRSVSGDIELELFHAHDIESDDTSCVRLHAPDGTPITVAVTLCAAEHRAPRLTVHGSAGRIVLEYTLDRVTLERPGREPVTTTHPRTDLLENLVAHLRGGEPLLVPPARTRGFMTVLDAVRRAPDPAPVPEWAQDVSTQDDGVHRVIRGVEDLVHRSAEHMALFSEIGVPWAPAAKVTP</sequence>
<comment type="caution">
    <text evidence="4">The sequence shown here is derived from an EMBL/GenBank/DDBJ whole genome shotgun (WGS) entry which is preliminary data.</text>
</comment>
<dbReference type="InterPro" id="IPR036291">
    <property type="entry name" value="NAD(P)-bd_dom_sf"/>
</dbReference>
<evidence type="ECO:0000259" key="3">
    <source>
        <dbReference type="Pfam" id="PF22725"/>
    </source>
</evidence>
<dbReference type="PANTHER" id="PTHR43818">
    <property type="entry name" value="BCDNA.GH03377"/>
    <property type="match status" value="1"/>
</dbReference>
<dbReference type="Gene3D" id="3.40.50.720">
    <property type="entry name" value="NAD(P)-binding Rossmann-like Domain"/>
    <property type="match status" value="1"/>
</dbReference>
<dbReference type="InterPro" id="IPR000683">
    <property type="entry name" value="Gfo/Idh/MocA-like_OxRdtase_N"/>
</dbReference>
<dbReference type="GO" id="GO:0000166">
    <property type="term" value="F:nucleotide binding"/>
    <property type="evidence" value="ECO:0007669"/>
    <property type="project" value="InterPro"/>
</dbReference>
<protein>
    <submittedName>
        <fullName evidence="4">Putative dehydrogenase</fullName>
    </submittedName>
</protein>
<dbReference type="AlphaFoldDB" id="A0A4R6UJL2"/>
<dbReference type="InterPro" id="IPR050463">
    <property type="entry name" value="Gfo/Idh/MocA_oxidrdct_glycsds"/>
</dbReference>
<dbReference type="InterPro" id="IPR055170">
    <property type="entry name" value="GFO_IDH_MocA-like_dom"/>
</dbReference>
<keyword evidence="1" id="KW-0560">Oxidoreductase</keyword>
<evidence type="ECO:0000259" key="2">
    <source>
        <dbReference type="Pfam" id="PF01408"/>
    </source>
</evidence>
<evidence type="ECO:0000256" key="1">
    <source>
        <dbReference type="ARBA" id="ARBA00023002"/>
    </source>
</evidence>
<dbReference type="Pfam" id="PF22725">
    <property type="entry name" value="GFO_IDH_MocA_C3"/>
    <property type="match status" value="1"/>
</dbReference>
<name>A0A4R6UJL2_9ACTN</name>
<dbReference type="Pfam" id="PF01408">
    <property type="entry name" value="GFO_IDH_MocA"/>
    <property type="match status" value="1"/>
</dbReference>
<dbReference type="SUPFAM" id="SSF55347">
    <property type="entry name" value="Glyceraldehyde-3-phosphate dehydrogenase-like, C-terminal domain"/>
    <property type="match status" value="1"/>
</dbReference>
<evidence type="ECO:0000313" key="5">
    <source>
        <dbReference type="Proteomes" id="UP000295281"/>
    </source>
</evidence>
<dbReference type="Proteomes" id="UP000295281">
    <property type="component" value="Unassembled WGS sequence"/>
</dbReference>
<accession>A0A4R6UJL2</accession>
<reference evidence="4 5" key="1">
    <citation type="submission" date="2019-03" db="EMBL/GenBank/DDBJ databases">
        <title>Genomic Encyclopedia of Type Strains, Phase IV (KMG-IV): sequencing the most valuable type-strain genomes for metagenomic binning, comparative biology and taxonomic classification.</title>
        <authorList>
            <person name="Goeker M."/>
        </authorList>
    </citation>
    <scope>NUCLEOTIDE SEQUENCE [LARGE SCALE GENOMIC DNA]</scope>
    <source>
        <strain evidence="4 5">DSM 46770</strain>
    </source>
</reference>
<dbReference type="SUPFAM" id="SSF51735">
    <property type="entry name" value="NAD(P)-binding Rossmann-fold domains"/>
    <property type="match status" value="1"/>
</dbReference>
<evidence type="ECO:0000313" key="4">
    <source>
        <dbReference type="EMBL" id="TDQ45503.1"/>
    </source>
</evidence>
<dbReference type="Gene3D" id="3.30.360.10">
    <property type="entry name" value="Dihydrodipicolinate Reductase, domain 2"/>
    <property type="match status" value="1"/>
</dbReference>
<proteinExistence type="predicted"/>
<dbReference type="GO" id="GO:0016491">
    <property type="term" value="F:oxidoreductase activity"/>
    <property type="evidence" value="ECO:0007669"/>
    <property type="project" value="UniProtKB-KW"/>
</dbReference>
<dbReference type="EMBL" id="SNYN01000031">
    <property type="protein sequence ID" value="TDQ45503.1"/>
    <property type="molecule type" value="Genomic_DNA"/>
</dbReference>
<keyword evidence="5" id="KW-1185">Reference proteome</keyword>
<gene>
    <name evidence="4" type="ORF">EV190_13120</name>
</gene>
<feature type="domain" description="GFO/IDH/MocA-like oxidoreductase" evidence="3">
    <location>
        <begin position="139"/>
        <end position="267"/>
    </location>
</feature>
<feature type="domain" description="Gfo/Idh/MocA-like oxidoreductase N-terminal" evidence="2">
    <location>
        <begin position="10"/>
        <end position="129"/>
    </location>
</feature>
<dbReference type="PANTHER" id="PTHR43818:SF11">
    <property type="entry name" value="BCDNA.GH03377"/>
    <property type="match status" value="1"/>
</dbReference>
<organism evidence="4 5">
    <name type="scientific">Actinorugispora endophytica</name>
    <dbReference type="NCBI Taxonomy" id="1605990"/>
    <lineage>
        <taxon>Bacteria</taxon>
        <taxon>Bacillati</taxon>
        <taxon>Actinomycetota</taxon>
        <taxon>Actinomycetes</taxon>
        <taxon>Streptosporangiales</taxon>
        <taxon>Nocardiopsidaceae</taxon>
        <taxon>Actinorugispora</taxon>
    </lineage>
</organism>
<dbReference type="RefSeq" id="WP_243742721.1">
    <property type="nucleotide sequence ID" value="NZ_SNYN01000031.1"/>
</dbReference>